<proteinExistence type="predicted"/>
<protein>
    <submittedName>
        <fullName evidence="1">Centrosomal protein 170a</fullName>
    </submittedName>
</protein>
<gene>
    <name evidence="1" type="primary">CEP170A</name>
</gene>
<dbReference type="EMBL" id="HAEF01014304">
    <property type="protein sequence ID" value="SBR55463.1"/>
    <property type="molecule type" value="Transcribed_RNA"/>
</dbReference>
<dbReference type="AlphaFoldDB" id="A0A1A8MF61"/>
<accession>A0A1A8MF61</accession>
<reference evidence="1" key="2">
    <citation type="submission" date="2016-06" db="EMBL/GenBank/DDBJ databases">
        <title>The genome of a short-lived fish provides insights into sex chromosome evolution and the genetic control of aging.</title>
        <authorList>
            <person name="Reichwald K."/>
            <person name="Felder M."/>
            <person name="Petzold A."/>
            <person name="Koch P."/>
            <person name="Groth M."/>
            <person name="Platzer M."/>
        </authorList>
    </citation>
    <scope>NUCLEOTIDE SEQUENCE</scope>
    <source>
        <tissue evidence="1">Brain</tissue>
    </source>
</reference>
<evidence type="ECO:0000313" key="1">
    <source>
        <dbReference type="EMBL" id="SBR55463.1"/>
    </source>
</evidence>
<feature type="non-terminal residue" evidence="1">
    <location>
        <position position="39"/>
    </location>
</feature>
<organism evidence="1">
    <name type="scientific">Nothobranchius pienaari</name>
    <dbReference type="NCBI Taxonomy" id="704102"/>
    <lineage>
        <taxon>Eukaryota</taxon>
        <taxon>Metazoa</taxon>
        <taxon>Chordata</taxon>
        <taxon>Craniata</taxon>
        <taxon>Vertebrata</taxon>
        <taxon>Euteleostomi</taxon>
        <taxon>Actinopterygii</taxon>
        <taxon>Neopterygii</taxon>
        <taxon>Teleostei</taxon>
        <taxon>Neoteleostei</taxon>
        <taxon>Acanthomorphata</taxon>
        <taxon>Ovalentaria</taxon>
        <taxon>Atherinomorphae</taxon>
        <taxon>Cyprinodontiformes</taxon>
        <taxon>Nothobranchiidae</taxon>
        <taxon>Nothobranchius</taxon>
    </lineage>
</organism>
<sequence>MCVADICSFLSVLRVHVWKHAQRRSADERCSMCEQRDER</sequence>
<name>A0A1A8MF61_9TELE</name>
<reference evidence="1" key="1">
    <citation type="submission" date="2016-05" db="EMBL/GenBank/DDBJ databases">
        <authorList>
            <person name="Lavstsen T."/>
            <person name="Jespersen J.S."/>
        </authorList>
    </citation>
    <scope>NUCLEOTIDE SEQUENCE</scope>
    <source>
        <tissue evidence="1">Brain</tissue>
    </source>
</reference>